<dbReference type="CDD" id="cd00177">
    <property type="entry name" value="START"/>
    <property type="match status" value="1"/>
</dbReference>
<dbReference type="InterPro" id="IPR051213">
    <property type="entry name" value="START_lipid_transfer"/>
</dbReference>
<proteinExistence type="predicted"/>
<dbReference type="InterPro" id="IPR023393">
    <property type="entry name" value="START-like_dom_sf"/>
</dbReference>
<feature type="non-terminal residue" evidence="2">
    <location>
        <position position="1"/>
    </location>
</feature>
<evidence type="ECO:0000313" key="2">
    <source>
        <dbReference type="EMBL" id="RXH73412.1"/>
    </source>
</evidence>
<reference evidence="2 3" key="1">
    <citation type="submission" date="2018-10" db="EMBL/GenBank/DDBJ databases">
        <title>A high-quality apple genome assembly.</title>
        <authorList>
            <person name="Hu J."/>
        </authorList>
    </citation>
    <scope>NUCLEOTIDE SEQUENCE [LARGE SCALE GENOMIC DNA]</scope>
    <source>
        <strain evidence="3">cv. HFTH1</strain>
        <tissue evidence="2">Young leaf</tissue>
    </source>
</reference>
<protein>
    <recommendedName>
        <fullName evidence="1">START domain-containing protein</fullName>
    </recommendedName>
</protein>
<dbReference type="InterPro" id="IPR002913">
    <property type="entry name" value="START_lipid-bd_dom"/>
</dbReference>
<evidence type="ECO:0000313" key="3">
    <source>
        <dbReference type="Proteomes" id="UP000290289"/>
    </source>
</evidence>
<organism evidence="2 3">
    <name type="scientific">Malus domestica</name>
    <name type="common">Apple</name>
    <name type="synonym">Pyrus malus</name>
    <dbReference type="NCBI Taxonomy" id="3750"/>
    <lineage>
        <taxon>Eukaryota</taxon>
        <taxon>Viridiplantae</taxon>
        <taxon>Streptophyta</taxon>
        <taxon>Embryophyta</taxon>
        <taxon>Tracheophyta</taxon>
        <taxon>Spermatophyta</taxon>
        <taxon>Magnoliopsida</taxon>
        <taxon>eudicotyledons</taxon>
        <taxon>Gunneridae</taxon>
        <taxon>Pentapetalae</taxon>
        <taxon>rosids</taxon>
        <taxon>fabids</taxon>
        <taxon>Rosales</taxon>
        <taxon>Rosaceae</taxon>
        <taxon>Amygdaloideae</taxon>
        <taxon>Maleae</taxon>
        <taxon>Malus</taxon>
    </lineage>
</organism>
<feature type="domain" description="START" evidence="1">
    <location>
        <begin position="1"/>
        <end position="159"/>
    </location>
</feature>
<accession>A0A498HTW1</accession>
<dbReference type="PANTHER" id="PTHR19308:SF14">
    <property type="entry name" value="START DOMAIN-CONTAINING PROTEIN"/>
    <property type="match status" value="1"/>
</dbReference>
<dbReference type="GO" id="GO:0008289">
    <property type="term" value="F:lipid binding"/>
    <property type="evidence" value="ECO:0007669"/>
    <property type="project" value="InterPro"/>
</dbReference>
<gene>
    <name evidence="2" type="ORF">DVH24_016234</name>
</gene>
<dbReference type="SUPFAM" id="SSF55961">
    <property type="entry name" value="Bet v1-like"/>
    <property type="match status" value="1"/>
</dbReference>
<dbReference type="PROSITE" id="PS50848">
    <property type="entry name" value="START"/>
    <property type="match status" value="1"/>
</dbReference>
<dbReference type="Pfam" id="PF01852">
    <property type="entry name" value="START"/>
    <property type="match status" value="1"/>
</dbReference>
<name>A0A498HTW1_MALDO</name>
<dbReference type="Proteomes" id="UP000290289">
    <property type="component" value="Chromosome 15"/>
</dbReference>
<keyword evidence="3" id="KW-1185">Reference proteome</keyword>
<dbReference type="EMBL" id="RDQH01000341">
    <property type="protein sequence ID" value="RXH73412.1"/>
    <property type="molecule type" value="Genomic_DNA"/>
</dbReference>
<dbReference type="PANTHER" id="PTHR19308">
    <property type="entry name" value="PHOSPHATIDYLCHOLINE TRANSFER PROTEIN"/>
    <property type="match status" value="1"/>
</dbReference>
<sequence>VNDGWKPILTLGNGVEISKRTSGSFHTFRSRFLLTSLSPYQFIIIPNTIDAAKQWDPHLVEARYIKDLGDNISIICLMFRDHSKPPFRNREFVVYERCENMEDGTLVVAVVSLPKEIAAGLEPQQNDAIRGLLLQSGWVVEKLQVGSCRMNAEVFCQST</sequence>
<dbReference type="GO" id="GO:0005737">
    <property type="term" value="C:cytoplasm"/>
    <property type="evidence" value="ECO:0007669"/>
    <property type="project" value="UniProtKB-ARBA"/>
</dbReference>
<comment type="caution">
    <text evidence="2">The sequence shown here is derived from an EMBL/GenBank/DDBJ whole genome shotgun (WGS) entry which is preliminary data.</text>
</comment>
<dbReference type="AlphaFoldDB" id="A0A498HTW1"/>
<dbReference type="Gene3D" id="3.30.530.20">
    <property type="match status" value="1"/>
</dbReference>
<evidence type="ECO:0000259" key="1">
    <source>
        <dbReference type="PROSITE" id="PS50848"/>
    </source>
</evidence>